<dbReference type="InterPro" id="IPR003593">
    <property type="entry name" value="AAA+_ATPase"/>
</dbReference>
<accession>A0A2T0Q0W0</accession>
<dbReference type="GO" id="GO:0005886">
    <property type="term" value="C:plasma membrane"/>
    <property type="evidence" value="ECO:0007669"/>
    <property type="project" value="UniProtKB-SubCell"/>
</dbReference>
<reference evidence="10 11" key="1">
    <citation type="submission" date="2018-03" db="EMBL/GenBank/DDBJ databases">
        <title>Genomic Encyclopedia of Archaeal and Bacterial Type Strains, Phase II (KMG-II): from individual species to whole genera.</title>
        <authorList>
            <person name="Goeker M."/>
        </authorList>
    </citation>
    <scope>NUCLEOTIDE SEQUENCE [LARGE SCALE GENOMIC DNA]</scope>
    <source>
        <strain evidence="10 11">DSM 45601</strain>
    </source>
</reference>
<dbReference type="SMART" id="SM00382">
    <property type="entry name" value="AAA"/>
    <property type="match status" value="2"/>
</dbReference>
<keyword evidence="4" id="KW-0677">Repeat</keyword>
<evidence type="ECO:0000256" key="1">
    <source>
        <dbReference type="ARBA" id="ARBA00004202"/>
    </source>
</evidence>
<sequence length="515" mass="55038">MPESEPLLEMIGIVKEFPGVRALDGVDLVVRPGEVHCLLGQNGAGKSTLIKVLSGAHQPDEGTISWQGEPVRLNSPTAAMRLGVATIYQELDLVDGLSVAENVFLGHEQTTAGFIHRSEMNRRTQELLHRLGHGEISPRTELGRLPAAHKQIVSMARALSHEAKLIIMDEPSAALAHDEVGNLFRIIRDLRAAGVAVVYISHRLAEIREIGDRVTVLKDGRTVAVGLAAKDTPTPQIVSLMVGRDLANTFPERPAPAPDAAAVLDVRGLSLPGVFADISFSVRAGEIVGLAGLVGSGRSEILETIYGARRASAGQVLIDGKPVRRGSTPAAVAAGMGLAPEERKSQALLLHDSVAENILLAAMDDFATFGWLDRRKAARAAAEQVAALDLRPHDPEREVRTLSGGNQQKAVLARWLVQRRRLLLLDEPTRGVDVGARTELYALIRRLAEQGLGVLLVSSEVPEVLGLSDRVLVVREGRLVHEAAATELDEAQVLDLVMAPTDGADSAEPAGRPAA</sequence>
<evidence type="ECO:0000256" key="5">
    <source>
        <dbReference type="ARBA" id="ARBA00022741"/>
    </source>
</evidence>
<keyword evidence="7" id="KW-1278">Translocase</keyword>
<dbReference type="CDD" id="cd03216">
    <property type="entry name" value="ABC_Carb_Monos_I"/>
    <property type="match status" value="1"/>
</dbReference>
<evidence type="ECO:0000256" key="7">
    <source>
        <dbReference type="ARBA" id="ARBA00022967"/>
    </source>
</evidence>
<dbReference type="GO" id="GO:0016887">
    <property type="term" value="F:ATP hydrolysis activity"/>
    <property type="evidence" value="ECO:0007669"/>
    <property type="project" value="InterPro"/>
</dbReference>
<dbReference type="Proteomes" id="UP000237846">
    <property type="component" value="Unassembled WGS sequence"/>
</dbReference>
<dbReference type="InterPro" id="IPR027417">
    <property type="entry name" value="P-loop_NTPase"/>
</dbReference>
<dbReference type="PANTHER" id="PTHR43790">
    <property type="entry name" value="CARBOHYDRATE TRANSPORT ATP-BINDING PROTEIN MG119-RELATED"/>
    <property type="match status" value="1"/>
</dbReference>
<dbReference type="GO" id="GO:0005524">
    <property type="term" value="F:ATP binding"/>
    <property type="evidence" value="ECO:0007669"/>
    <property type="project" value="UniProtKB-KW"/>
</dbReference>
<dbReference type="RefSeq" id="WP_245930358.1">
    <property type="nucleotide sequence ID" value="NZ_PVZC01000006.1"/>
</dbReference>
<dbReference type="PROSITE" id="PS50893">
    <property type="entry name" value="ABC_TRANSPORTER_2"/>
    <property type="match status" value="2"/>
</dbReference>
<comment type="caution">
    <text evidence="10">The sequence shown here is derived from an EMBL/GenBank/DDBJ whole genome shotgun (WGS) entry which is preliminary data.</text>
</comment>
<evidence type="ECO:0000313" key="11">
    <source>
        <dbReference type="Proteomes" id="UP000237846"/>
    </source>
</evidence>
<evidence type="ECO:0000259" key="9">
    <source>
        <dbReference type="PROSITE" id="PS50893"/>
    </source>
</evidence>
<dbReference type="InterPro" id="IPR050107">
    <property type="entry name" value="ABC_carbohydrate_import_ATPase"/>
</dbReference>
<dbReference type="Pfam" id="PF00005">
    <property type="entry name" value="ABC_tran"/>
    <property type="match status" value="2"/>
</dbReference>
<keyword evidence="6 10" id="KW-0067">ATP-binding</keyword>
<dbReference type="SUPFAM" id="SSF52540">
    <property type="entry name" value="P-loop containing nucleoside triphosphate hydrolases"/>
    <property type="match status" value="2"/>
</dbReference>
<evidence type="ECO:0000313" key="10">
    <source>
        <dbReference type="EMBL" id="PRX97420.1"/>
    </source>
</evidence>
<dbReference type="PANTHER" id="PTHR43790:SF9">
    <property type="entry name" value="GALACTOFURANOSE TRANSPORTER ATP-BINDING PROTEIN YTFR"/>
    <property type="match status" value="1"/>
</dbReference>
<dbReference type="FunFam" id="3.40.50.300:FF:000127">
    <property type="entry name" value="Ribose import ATP-binding protein RbsA"/>
    <property type="match status" value="1"/>
</dbReference>
<keyword evidence="11" id="KW-1185">Reference proteome</keyword>
<dbReference type="EMBL" id="PVZC01000006">
    <property type="protein sequence ID" value="PRX97420.1"/>
    <property type="molecule type" value="Genomic_DNA"/>
</dbReference>
<protein>
    <submittedName>
        <fullName evidence="10">Monosaccharide ABC transporter ATP-binding protein (CUT2 family)</fullName>
    </submittedName>
</protein>
<organism evidence="10 11">
    <name type="scientific">Allonocardiopsis opalescens</name>
    <dbReference type="NCBI Taxonomy" id="1144618"/>
    <lineage>
        <taxon>Bacteria</taxon>
        <taxon>Bacillati</taxon>
        <taxon>Actinomycetota</taxon>
        <taxon>Actinomycetes</taxon>
        <taxon>Streptosporangiales</taxon>
        <taxon>Allonocardiopsis</taxon>
    </lineage>
</organism>
<keyword evidence="5" id="KW-0547">Nucleotide-binding</keyword>
<dbReference type="CDD" id="cd03215">
    <property type="entry name" value="ABC_Carb_Monos_II"/>
    <property type="match status" value="1"/>
</dbReference>
<feature type="domain" description="ABC transporter" evidence="9">
    <location>
        <begin position="8"/>
        <end position="244"/>
    </location>
</feature>
<dbReference type="PROSITE" id="PS00211">
    <property type="entry name" value="ABC_TRANSPORTER_1"/>
    <property type="match status" value="1"/>
</dbReference>
<gene>
    <name evidence="10" type="ORF">CLV72_106459</name>
</gene>
<name>A0A2T0Q0W0_9ACTN</name>
<keyword evidence="8" id="KW-0472">Membrane</keyword>
<feature type="domain" description="ABC transporter" evidence="9">
    <location>
        <begin position="255"/>
        <end position="501"/>
    </location>
</feature>
<dbReference type="Gene3D" id="3.40.50.300">
    <property type="entry name" value="P-loop containing nucleotide triphosphate hydrolases"/>
    <property type="match status" value="2"/>
</dbReference>
<dbReference type="InterPro" id="IPR017871">
    <property type="entry name" value="ABC_transporter-like_CS"/>
</dbReference>
<evidence type="ECO:0000256" key="4">
    <source>
        <dbReference type="ARBA" id="ARBA00022737"/>
    </source>
</evidence>
<comment type="subcellular location">
    <subcellularLocation>
        <location evidence="1">Cell membrane</location>
        <topology evidence="1">Peripheral membrane protein</topology>
    </subcellularLocation>
</comment>
<keyword evidence="2" id="KW-0813">Transport</keyword>
<evidence type="ECO:0000256" key="2">
    <source>
        <dbReference type="ARBA" id="ARBA00022448"/>
    </source>
</evidence>
<proteinExistence type="predicted"/>
<evidence type="ECO:0000256" key="8">
    <source>
        <dbReference type="ARBA" id="ARBA00023136"/>
    </source>
</evidence>
<dbReference type="AlphaFoldDB" id="A0A2T0Q0W0"/>
<dbReference type="InterPro" id="IPR003439">
    <property type="entry name" value="ABC_transporter-like_ATP-bd"/>
</dbReference>
<evidence type="ECO:0000256" key="6">
    <source>
        <dbReference type="ARBA" id="ARBA00022840"/>
    </source>
</evidence>
<keyword evidence="3" id="KW-1003">Cell membrane</keyword>
<evidence type="ECO:0000256" key="3">
    <source>
        <dbReference type="ARBA" id="ARBA00022475"/>
    </source>
</evidence>